<name>A0A3N4HB84_ASCIM</name>
<sequence>MRRSYQLQNAEPSPRIKATEQQRNNTNPRQTSRQRQHKHSRGRKHDKFIYGNYIMTSARDTNWQSQHRRYIGTFPKHKVMAMYLNTLKYLTKENGNVDMFTDERRRFTVRVRPQNASESYDTEVSFVFGNPAGINFLAHLNMK</sequence>
<evidence type="ECO:0000256" key="1">
    <source>
        <dbReference type="SAM" id="MobiDB-lite"/>
    </source>
</evidence>
<proteinExistence type="predicted"/>
<evidence type="ECO:0000313" key="3">
    <source>
        <dbReference type="Proteomes" id="UP000275078"/>
    </source>
</evidence>
<protein>
    <submittedName>
        <fullName evidence="2">Uncharacterized protein</fullName>
    </submittedName>
</protein>
<reference evidence="2 3" key="1">
    <citation type="journal article" date="2018" name="Nat. Ecol. Evol.">
        <title>Pezizomycetes genomes reveal the molecular basis of ectomycorrhizal truffle lifestyle.</title>
        <authorList>
            <person name="Murat C."/>
            <person name="Payen T."/>
            <person name="Noel B."/>
            <person name="Kuo A."/>
            <person name="Morin E."/>
            <person name="Chen J."/>
            <person name="Kohler A."/>
            <person name="Krizsan K."/>
            <person name="Balestrini R."/>
            <person name="Da Silva C."/>
            <person name="Montanini B."/>
            <person name="Hainaut M."/>
            <person name="Levati E."/>
            <person name="Barry K.W."/>
            <person name="Belfiori B."/>
            <person name="Cichocki N."/>
            <person name="Clum A."/>
            <person name="Dockter R.B."/>
            <person name="Fauchery L."/>
            <person name="Guy J."/>
            <person name="Iotti M."/>
            <person name="Le Tacon F."/>
            <person name="Lindquist E.A."/>
            <person name="Lipzen A."/>
            <person name="Malagnac F."/>
            <person name="Mello A."/>
            <person name="Molinier V."/>
            <person name="Miyauchi S."/>
            <person name="Poulain J."/>
            <person name="Riccioni C."/>
            <person name="Rubini A."/>
            <person name="Sitrit Y."/>
            <person name="Splivallo R."/>
            <person name="Traeger S."/>
            <person name="Wang M."/>
            <person name="Zifcakova L."/>
            <person name="Wipf D."/>
            <person name="Zambonelli A."/>
            <person name="Paolocci F."/>
            <person name="Nowrousian M."/>
            <person name="Ottonello S."/>
            <person name="Baldrian P."/>
            <person name="Spatafora J.W."/>
            <person name="Henrissat B."/>
            <person name="Nagy L.G."/>
            <person name="Aury J.M."/>
            <person name="Wincker P."/>
            <person name="Grigoriev I.V."/>
            <person name="Bonfante P."/>
            <person name="Martin F.M."/>
        </authorList>
    </citation>
    <scope>NUCLEOTIDE SEQUENCE [LARGE SCALE GENOMIC DNA]</scope>
    <source>
        <strain evidence="2 3">RN42</strain>
    </source>
</reference>
<feature type="compositionally biased region" description="Basic residues" evidence="1">
    <location>
        <begin position="32"/>
        <end position="46"/>
    </location>
</feature>
<organism evidence="2 3">
    <name type="scientific">Ascobolus immersus RN42</name>
    <dbReference type="NCBI Taxonomy" id="1160509"/>
    <lineage>
        <taxon>Eukaryota</taxon>
        <taxon>Fungi</taxon>
        <taxon>Dikarya</taxon>
        <taxon>Ascomycota</taxon>
        <taxon>Pezizomycotina</taxon>
        <taxon>Pezizomycetes</taxon>
        <taxon>Pezizales</taxon>
        <taxon>Ascobolaceae</taxon>
        <taxon>Ascobolus</taxon>
    </lineage>
</organism>
<keyword evidence="3" id="KW-1185">Reference proteome</keyword>
<dbReference type="EMBL" id="ML119904">
    <property type="protein sequence ID" value="RPA71729.1"/>
    <property type="molecule type" value="Genomic_DNA"/>
</dbReference>
<evidence type="ECO:0000313" key="2">
    <source>
        <dbReference type="EMBL" id="RPA71729.1"/>
    </source>
</evidence>
<feature type="compositionally biased region" description="Polar residues" evidence="1">
    <location>
        <begin position="1"/>
        <end position="11"/>
    </location>
</feature>
<accession>A0A3N4HB84</accession>
<dbReference type="AlphaFoldDB" id="A0A3N4HB84"/>
<gene>
    <name evidence="2" type="ORF">BJ508DRAFT_315364</name>
</gene>
<dbReference type="Proteomes" id="UP000275078">
    <property type="component" value="Unassembled WGS sequence"/>
</dbReference>
<feature type="region of interest" description="Disordered" evidence="1">
    <location>
        <begin position="1"/>
        <end position="47"/>
    </location>
</feature>
<feature type="compositionally biased region" description="Polar residues" evidence="1">
    <location>
        <begin position="19"/>
        <end position="31"/>
    </location>
</feature>